<feature type="signal peptide" evidence="2">
    <location>
        <begin position="1"/>
        <end position="21"/>
    </location>
</feature>
<dbReference type="EMBL" id="FPBK01000002">
    <property type="protein sequence ID" value="SFU39758.1"/>
    <property type="molecule type" value="Genomic_DNA"/>
</dbReference>
<feature type="region of interest" description="Disordered" evidence="1">
    <location>
        <begin position="307"/>
        <end position="348"/>
    </location>
</feature>
<dbReference type="OrthoDB" id="1421312at2"/>
<dbReference type="Proteomes" id="UP000199138">
    <property type="component" value="Unassembled WGS sequence"/>
</dbReference>
<keyword evidence="4" id="KW-1185">Reference proteome</keyword>
<dbReference type="AlphaFoldDB" id="A0A1I7FUB9"/>
<sequence length="348" mass="39928">MKLVIRSFILLLLCSFTNLHAQYTDVINSNRPGTSMSAYSVGKRVLQLETGFTYKKLEHQNFNQSIVEGYAIDGTLRYGFFKEQLEILWDFTYQFDELTNTTVSPEVISKRSNFLKNTLGIKYLLFDPVSEEDQKINIRSWDANHGFHWRNVVPAISLYAGANFNMSESPYDYFNQYNLQNYAFYAQLEEPQISPKAVLSAQSNFLPFWVLVANFSYNRIATDYPEMGFVVTITHAFSSNPRFSMFVEDQGVKSDVYADNIVKFGFAYLLGKNVQIDLNAGTSIKDTPAQTFGGLGLSFRIDRHRDELKTSKEKANKDLTGGKKKKKKKKKRKKGLEKIEETIEDPQD</sequence>
<feature type="chain" id="PRO_5011653904" evidence="2">
    <location>
        <begin position="22"/>
        <end position="348"/>
    </location>
</feature>
<organism evidence="3 4">
    <name type="scientific">Pustulibacterium marinum</name>
    <dbReference type="NCBI Taxonomy" id="1224947"/>
    <lineage>
        <taxon>Bacteria</taxon>
        <taxon>Pseudomonadati</taxon>
        <taxon>Bacteroidota</taxon>
        <taxon>Flavobacteriia</taxon>
        <taxon>Flavobacteriales</taxon>
        <taxon>Flavobacteriaceae</taxon>
        <taxon>Pustulibacterium</taxon>
    </lineage>
</organism>
<accession>A0A1I7FUB9</accession>
<reference evidence="3 4" key="1">
    <citation type="submission" date="2016-10" db="EMBL/GenBank/DDBJ databases">
        <authorList>
            <person name="de Groot N.N."/>
        </authorList>
    </citation>
    <scope>NUCLEOTIDE SEQUENCE [LARGE SCALE GENOMIC DNA]</scope>
    <source>
        <strain evidence="3 4">CGMCC 1.12333</strain>
    </source>
</reference>
<evidence type="ECO:0000256" key="1">
    <source>
        <dbReference type="SAM" id="MobiDB-lite"/>
    </source>
</evidence>
<name>A0A1I7FUB9_9FLAO</name>
<keyword evidence="2" id="KW-0732">Signal</keyword>
<feature type="compositionally biased region" description="Basic residues" evidence="1">
    <location>
        <begin position="322"/>
        <end position="335"/>
    </location>
</feature>
<dbReference type="Pfam" id="PF13557">
    <property type="entry name" value="Phenol_MetA_deg"/>
    <property type="match status" value="1"/>
</dbReference>
<protein>
    <submittedName>
        <fullName evidence="3">Putative MetA-pathway of phenol degradation</fullName>
    </submittedName>
</protein>
<evidence type="ECO:0000256" key="2">
    <source>
        <dbReference type="SAM" id="SignalP"/>
    </source>
</evidence>
<proteinExistence type="predicted"/>
<evidence type="ECO:0000313" key="4">
    <source>
        <dbReference type="Proteomes" id="UP000199138"/>
    </source>
</evidence>
<dbReference type="InterPro" id="IPR025737">
    <property type="entry name" value="FApF"/>
</dbReference>
<feature type="compositionally biased region" description="Basic and acidic residues" evidence="1">
    <location>
        <begin position="307"/>
        <end position="321"/>
    </location>
</feature>
<dbReference type="STRING" id="1224947.SAMN05216480_102242"/>
<gene>
    <name evidence="3" type="ORF">SAMN05216480_102242</name>
</gene>
<evidence type="ECO:0000313" key="3">
    <source>
        <dbReference type="EMBL" id="SFU39758.1"/>
    </source>
</evidence>
<dbReference type="RefSeq" id="WP_093023937.1">
    <property type="nucleotide sequence ID" value="NZ_FPBK01000002.1"/>
</dbReference>